<gene>
    <name evidence="1" type="ORF">OG549_39675</name>
</gene>
<name>A0AAU2VFF8_9ACTN</name>
<sequence length="72" mass="7389">MSAPNDAAAEVVVYRRSGTGFSRLWAAIGSGDDAEIDGAIAGATDVAVHGPSEFWARGQGPGAWATRARIES</sequence>
<dbReference type="AlphaFoldDB" id="A0AAU2VFF8"/>
<protein>
    <submittedName>
        <fullName evidence="1">Uncharacterized protein</fullName>
    </submittedName>
</protein>
<proteinExistence type="predicted"/>
<accession>A0AAU2VFF8</accession>
<evidence type="ECO:0000313" key="1">
    <source>
        <dbReference type="EMBL" id="WTW66250.1"/>
    </source>
</evidence>
<organism evidence="1">
    <name type="scientific">Streptomyces sp. NBC_00003</name>
    <dbReference type="NCBI Taxonomy" id="2903608"/>
    <lineage>
        <taxon>Bacteria</taxon>
        <taxon>Bacillati</taxon>
        <taxon>Actinomycetota</taxon>
        <taxon>Actinomycetes</taxon>
        <taxon>Kitasatosporales</taxon>
        <taxon>Streptomycetaceae</taxon>
        <taxon>Streptomyces</taxon>
    </lineage>
</organism>
<reference evidence="1" key="1">
    <citation type="submission" date="2022-10" db="EMBL/GenBank/DDBJ databases">
        <title>The complete genomes of actinobacterial strains from the NBC collection.</title>
        <authorList>
            <person name="Joergensen T.S."/>
            <person name="Alvarez Arevalo M."/>
            <person name="Sterndorff E.B."/>
            <person name="Faurdal D."/>
            <person name="Vuksanovic O."/>
            <person name="Mourched A.-S."/>
            <person name="Charusanti P."/>
            <person name="Shaw S."/>
            <person name="Blin K."/>
            <person name="Weber T."/>
        </authorList>
    </citation>
    <scope>NUCLEOTIDE SEQUENCE</scope>
    <source>
        <strain evidence="1">NBC_00003</strain>
    </source>
</reference>
<dbReference type="EMBL" id="CP108318">
    <property type="protein sequence ID" value="WTW66250.1"/>
    <property type="molecule type" value="Genomic_DNA"/>
</dbReference>